<evidence type="ECO:0000256" key="1">
    <source>
        <dbReference type="ARBA" id="ARBA00022490"/>
    </source>
</evidence>
<feature type="binding site" evidence="12">
    <location>
        <position position="127"/>
    </location>
    <ligand>
        <name>NAD(+)</name>
        <dbReference type="ChEBI" id="CHEBI:57540"/>
    </ligand>
</feature>
<feature type="binding site" evidence="10">
    <location>
        <position position="170"/>
    </location>
    <ligand>
        <name>glycerol</name>
        <dbReference type="ChEBI" id="CHEBI:17754"/>
    </ligand>
</feature>
<sequence>MPLLARMLASPLHLDIRAGAVANLAQLLHERAITSGGTVMVAVGTGHGQEIWERIKPSLPNATMFDVWEANLASAGALQEALGQQGYDAVVAIGGGKTIDVAKYAATRAALPMVAVATNLAHDGICSPVASLEHAHGKGSYGVALPLAVVVDLDYVRDAPPAMVLGGIGDAVSNLSAIEDWLLAERERGETVDGLALAFARTAAEAVLHRTDSIADDDFLIALAEALVLSGMAMSVAGTSRPCSGACHEIIHAIDQLYPGVSNHGELAGIGALFATHLRGADARFEQIAACLNRHGLAVAPDQIGLTDEQFVAAVLAAPATRPDRYTILEHLALDEAQVREQVAAFVSRLGRPAR</sequence>
<evidence type="ECO:0000256" key="4">
    <source>
        <dbReference type="ARBA" id="ARBA00022857"/>
    </source>
</evidence>
<dbReference type="CDD" id="cd08174">
    <property type="entry name" value="G1PDH-like"/>
    <property type="match status" value="1"/>
</dbReference>
<keyword evidence="2" id="KW-0444">Lipid biosynthesis</keyword>
<keyword evidence="1" id="KW-0963">Cytoplasm</keyword>
<keyword evidence="10" id="KW-0862">Zinc</keyword>
<dbReference type="PANTHER" id="PTHR43616:SF5">
    <property type="entry name" value="GLYCEROL DEHYDROGENASE 1"/>
    <property type="match status" value="1"/>
</dbReference>
<dbReference type="Gene3D" id="3.40.50.1970">
    <property type="match status" value="1"/>
</dbReference>
<reference evidence="13 14" key="1">
    <citation type="submission" date="2019-09" db="EMBL/GenBank/DDBJ databases">
        <title>Nocardioides panacisoli sp. nov., isolated from the soil of a ginseng field.</title>
        <authorList>
            <person name="Cho C."/>
        </authorList>
    </citation>
    <scope>NUCLEOTIDE SEQUENCE [LARGE SCALE GENOMIC DNA]</scope>
    <source>
        <strain evidence="13 14">BN130099</strain>
    </source>
</reference>
<feature type="binding site" evidence="10">
    <location>
        <position position="248"/>
    </location>
    <ligand>
        <name>glycerol</name>
        <dbReference type="ChEBI" id="CHEBI:17754"/>
    </ligand>
</feature>
<evidence type="ECO:0000256" key="3">
    <source>
        <dbReference type="ARBA" id="ARBA00022723"/>
    </source>
</evidence>
<feature type="binding site" evidence="12">
    <location>
        <begin position="96"/>
        <end position="100"/>
    </location>
    <ligand>
        <name>NAD(+)</name>
        <dbReference type="ChEBI" id="CHEBI:57540"/>
    </ligand>
</feature>
<evidence type="ECO:0000256" key="8">
    <source>
        <dbReference type="ARBA" id="ARBA00023209"/>
    </source>
</evidence>
<evidence type="ECO:0000256" key="11">
    <source>
        <dbReference type="PIRSR" id="PIRSR000112-2"/>
    </source>
</evidence>
<evidence type="ECO:0000256" key="10">
    <source>
        <dbReference type="PIRSR" id="PIRSR000112-1"/>
    </source>
</evidence>
<proteinExistence type="predicted"/>
<organism evidence="13 14">
    <name type="scientific">Nocardioides humilatus</name>
    <dbReference type="NCBI Taxonomy" id="2607660"/>
    <lineage>
        <taxon>Bacteria</taxon>
        <taxon>Bacillati</taxon>
        <taxon>Actinomycetota</taxon>
        <taxon>Actinomycetes</taxon>
        <taxon>Propionibacteriales</taxon>
        <taxon>Nocardioidaceae</taxon>
        <taxon>Nocardioides</taxon>
    </lineage>
</organism>
<dbReference type="EMBL" id="VUJV01000001">
    <property type="protein sequence ID" value="KAA1421067.1"/>
    <property type="molecule type" value="Genomic_DNA"/>
</dbReference>
<dbReference type="PIRSF" id="PIRSF000112">
    <property type="entry name" value="Glycerol_dehydrogenase"/>
    <property type="match status" value="1"/>
</dbReference>
<gene>
    <name evidence="13" type="ORF">F0U44_01710</name>
</gene>
<feature type="binding site" evidence="10">
    <location>
        <position position="264"/>
    </location>
    <ligand>
        <name>glycerol</name>
        <dbReference type="ChEBI" id="CHEBI:17754"/>
    </ligand>
</feature>
<keyword evidence="14" id="KW-1185">Reference proteome</keyword>
<dbReference type="Gene3D" id="1.20.1090.10">
    <property type="entry name" value="Dehydroquinate synthase-like - alpha domain"/>
    <property type="match status" value="1"/>
</dbReference>
<keyword evidence="3 10" id="KW-0479">Metal-binding</keyword>
<dbReference type="GO" id="GO:0016614">
    <property type="term" value="F:oxidoreductase activity, acting on CH-OH group of donors"/>
    <property type="evidence" value="ECO:0007669"/>
    <property type="project" value="InterPro"/>
</dbReference>
<comment type="cofactor">
    <cofactor evidence="10">
        <name>Zn(2+)</name>
        <dbReference type="ChEBI" id="CHEBI:29105"/>
    </cofactor>
    <text evidence="10">Binds 1 zinc ion per subunit.</text>
</comment>
<evidence type="ECO:0000256" key="6">
    <source>
        <dbReference type="ARBA" id="ARBA00023027"/>
    </source>
</evidence>
<keyword evidence="6 12" id="KW-0520">NAD</keyword>
<dbReference type="AlphaFoldDB" id="A0A5B1LN78"/>
<name>A0A5B1LN78_9ACTN</name>
<accession>A0A5B1LN78</accession>
<dbReference type="RefSeq" id="WP_149726527.1">
    <property type="nucleotide sequence ID" value="NZ_VUJV01000001.1"/>
</dbReference>
<evidence type="ECO:0000313" key="13">
    <source>
        <dbReference type="EMBL" id="KAA1421067.1"/>
    </source>
</evidence>
<evidence type="ECO:0000313" key="14">
    <source>
        <dbReference type="Proteomes" id="UP000325003"/>
    </source>
</evidence>
<dbReference type="InterPro" id="IPR032837">
    <property type="entry name" value="G1PDH"/>
</dbReference>
<dbReference type="Pfam" id="PF13685">
    <property type="entry name" value="Fe-ADH_2"/>
    <property type="match status" value="1"/>
</dbReference>
<evidence type="ECO:0000256" key="7">
    <source>
        <dbReference type="ARBA" id="ARBA00023098"/>
    </source>
</evidence>
<evidence type="ECO:0000256" key="2">
    <source>
        <dbReference type="ARBA" id="ARBA00022516"/>
    </source>
</evidence>
<evidence type="ECO:0000256" key="9">
    <source>
        <dbReference type="ARBA" id="ARBA00023264"/>
    </source>
</evidence>
<dbReference type="PANTHER" id="PTHR43616">
    <property type="entry name" value="GLYCEROL DEHYDROGENASE"/>
    <property type="match status" value="1"/>
</dbReference>
<evidence type="ECO:0000256" key="5">
    <source>
        <dbReference type="ARBA" id="ARBA00023002"/>
    </source>
</evidence>
<protein>
    <submittedName>
        <fullName evidence="13">Iron-containing alcohol dehydrogenase family protein</fullName>
    </submittedName>
</protein>
<feature type="binding site" evidence="11">
    <location>
        <position position="123"/>
    </location>
    <ligand>
        <name>glycerol</name>
        <dbReference type="ChEBI" id="CHEBI:17754"/>
    </ligand>
</feature>
<dbReference type="Proteomes" id="UP000325003">
    <property type="component" value="Unassembled WGS sequence"/>
</dbReference>
<keyword evidence="8" id="KW-0594">Phospholipid biosynthesis</keyword>
<keyword evidence="5" id="KW-0560">Oxidoreductase</keyword>
<comment type="caution">
    <text evidence="13">The sequence shown here is derived from an EMBL/GenBank/DDBJ whole genome shotgun (WGS) entry which is preliminary data.</text>
</comment>
<keyword evidence="9" id="KW-1208">Phospholipid metabolism</keyword>
<keyword evidence="4" id="KW-0521">NADP</keyword>
<reference evidence="13 14" key="2">
    <citation type="submission" date="2019-09" db="EMBL/GenBank/DDBJ databases">
        <authorList>
            <person name="Jin C."/>
        </authorList>
    </citation>
    <scope>NUCLEOTIDE SEQUENCE [LARGE SCALE GENOMIC DNA]</scope>
    <source>
        <strain evidence="13 14">BN130099</strain>
    </source>
</reference>
<dbReference type="SUPFAM" id="SSF56796">
    <property type="entry name" value="Dehydroquinate synthase-like"/>
    <property type="match status" value="1"/>
</dbReference>
<dbReference type="GO" id="GO:0046872">
    <property type="term" value="F:metal ion binding"/>
    <property type="evidence" value="ECO:0007669"/>
    <property type="project" value="UniProtKB-KW"/>
</dbReference>
<dbReference type="GO" id="GO:0008654">
    <property type="term" value="P:phospholipid biosynthetic process"/>
    <property type="evidence" value="ECO:0007669"/>
    <property type="project" value="UniProtKB-KW"/>
</dbReference>
<keyword evidence="7" id="KW-0443">Lipid metabolism</keyword>
<evidence type="ECO:0000256" key="12">
    <source>
        <dbReference type="PIRSR" id="PIRSR000112-3"/>
    </source>
</evidence>
<dbReference type="InterPro" id="IPR016205">
    <property type="entry name" value="Glycerol_DH"/>
</dbReference>